<dbReference type="Gene3D" id="1.10.10.10">
    <property type="entry name" value="Winged helix-like DNA-binding domain superfamily/Winged helix DNA-binding domain"/>
    <property type="match status" value="1"/>
</dbReference>
<evidence type="ECO:0000259" key="4">
    <source>
        <dbReference type="PROSITE" id="PS50949"/>
    </source>
</evidence>
<dbReference type="Pfam" id="PF00392">
    <property type="entry name" value="GntR"/>
    <property type="match status" value="1"/>
</dbReference>
<dbReference type="CDD" id="cd07377">
    <property type="entry name" value="WHTH_GntR"/>
    <property type="match status" value="1"/>
</dbReference>
<dbReference type="Pfam" id="PF07729">
    <property type="entry name" value="FCD"/>
    <property type="match status" value="1"/>
</dbReference>
<accession>A0A5M8RY58</accession>
<dbReference type="EMBL" id="QSND01000001">
    <property type="protein sequence ID" value="KAA6452779.1"/>
    <property type="molecule type" value="Genomic_DNA"/>
</dbReference>
<evidence type="ECO:0000256" key="1">
    <source>
        <dbReference type="ARBA" id="ARBA00023015"/>
    </source>
</evidence>
<organism evidence="5 6">
    <name type="scientific">Bacillus swezeyi</name>
    <dbReference type="NCBI Taxonomy" id="1925020"/>
    <lineage>
        <taxon>Bacteria</taxon>
        <taxon>Bacillati</taxon>
        <taxon>Bacillota</taxon>
        <taxon>Bacilli</taxon>
        <taxon>Bacillales</taxon>
        <taxon>Bacillaceae</taxon>
        <taxon>Bacillus</taxon>
    </lineage>
</organism>
<gene>
    <name evidence="5" type="ORF">DX927_00750</name>
</gene>
<reference evidence="5 6" key="1">
    <citation type="submission" date="2018-08" db="EMBL/GenBank/DDBJ databases">
        <title>Bacillus phenotypic plasticity.</title>
        <authorList>
            <person name="Hurtado E."/>
        </authorList>
    </citation>
    <scope>NUCLEOTIDE SEQUENCE [LARGE SCALE GENOMIC DNA]</scope>
    <source>
        <strain evidence="5 6">427</strain>
    </source>
</reference>
<keyword evidence="2" id="KW-0238">DNA-binding</keyword>
<keyword evidence="1" id="KW-0805">Transcription regulation</keyword>
<comment type="caution">
    <text evidence="5">The sequence shown here is derived from an EMBL/GenBank/DDBJ whole genome shotgun (WGS) entry which is preliminary data.</text>
</comment>
<dbReference type="InterPro" id="IPR000524">
    <property type="entry name" value="Tscrpt_reg_HTH_GntR"/>
</dbReference>
<dbReference type="InterPro" id="IPR036388">
    <property type="entry name" value="WH-like_DNA-bd_sf"/>
</dbReference>
<sequence length="212" mass="24757">MKKTREQAAYSKIKNKIIEGKYKEGLRLTESRLEKELKMSRTPIRNALSRLTSEGFLKHQSHRGITVAKTKSSFEDIIEFLEIRLLFFKLSVEKAAKNNKRFDIDNIRKCLRELPAALEKDDADKFHHTLWELHELLLSPAENKTLMQVMKDIQEKKLLGGAVEFSYMKRKPYESELLGLMTDCLMQLENKGYEKAVETFEQIHKEIILGLL</sequence>
<name>A0A5M8RY58_9BACI</name>
<evidence type="ECO:0000256" key="2">
    <source>
        <dbReference type="ARBA" id="ARBA00023125"/>
    </source>
</evidence>
<dbReference type="AlphaFoldDB" id="A0A5M8RY58"/>
<dbReference type="SUPFAM" id="SSF46785">
    <property type="entry name" value="Winged helix' DNA-binding domain"/>
    <property type="match status" value="1"/>
</dbReference>
<evidence type="ECO:0000313" key="6">
    <source>
        <dbReference type="Proteomes" id="UP000324326"/>
    </source>
</evidence>
<dbReference type="InterPro" id="IPR011711">
    <property type="entry name" value="GntR_C"/>
</dbReference>
<dbReference type="InterPro" id="IPR008920">
    <property type="entry name" value="TF_FadR/GntR_C"/>
</dbReference>
<dbReference type="RefSeq" id="WP_150149741.1">
    <property type="nucleotide sequence ID" value="NZ_QSND01000001.1"/>
</dbReference>
<keyword evidence="3" id="KW-0804">Transcription</keyword>
<dbReference type="PANTHER" id="PTHR43537:SF5">
    <property type="entry name" value="UXU OPERON TRANSCRIPTIONAL REGULATOR"/>
    <property type="match status" value="1"/>
</dbReference>
<dbReference type="SMART" id="SM00345">
    <property type="entry name" value="HTH_GNTR"/>
    <property type="match status" value="1"/>
</dbReference>
<dbReference type="InterPro" id="IPR036390">
    <property type="entry name" value="WH_DNA-bd_sf"/>
</dbReference>
<protein>
    <submittedName>
        <fullName evidence="5">GntR family transcriptional regulator</fullName>
    </submittedName>
</protein>
<dbReference type="PANTHER" id="PTHR43537">
    <property type="entry name" value="TRANSCRIPTIONAL REGULATOR, GNTR FAMILY"/>
    <property type="match status" value="1"/>
</dbReference>
<dbReference type="GO" id="GO:0003700">
    <property type="term" value="F:DNA-binding transcription factor activity"/>
    <property type="evidence" value="ECO:0007669"/>
    <property type="project" value="InterPro"/>
</dbReference>
<dbReference type="Gene3D" id="1.20.120.530">
    <property type="entry name" value="GntR ligand-binding domain-like"/>
    <property type="match status" value="1"/>
</dbReference>
<dbReference type="GO" id="GO:0003677">
    <property type="term" value="F:DNA binding"/>
    <property type="evidence" value="ECO:0007669"/>
    <property type="project" value="UniProtKB-KW"/>
</dbReference>
<dbReference type="PROSITE" id="PS50949">
    <property type="entry name" value="HTH_GNTR"/>
    <property type="match status" value="1"/>
</dbReference>
<dbReference type="Proteomes" id="UP000324326">
    <property type="component" value="Unassembled WGS sequence"/>
</dbReference>
<evidence type="ECO:0000256" key="3">
    <source>
        <dbReference type="ARBA" id="ARBA00023163"/>
    </source>
</evidence>
<evidence type="ECO:0000313" key="5">
    <source>
        <dbReference type="EMBL" id="KAA6452779.1"/>
    </source>
</evidence>
<proteinExistence type="predicted"/>
<dbReference type="SUPFAM" id="SSF48008">
    <property type="entry name" value="GntR ligand-binding domain-like"/>
    <property type="match status" value="1"/>
</dbReference>
<feature type="domain" description="HTH gntR-type" evidence="4">
    <location>
        <begin position="3"/>
        <end position="70"/>
    </location>
</feature>